<protein>
    <submittedName>
        <fullName evidence="2">Aste57867_24400 protein</fullName>
    </submittedName>
</protein>
<proteinExistence type="predicted"/>
<dbReference type="EMBL" id="CAADRA010007416">
    <property type="protein sequence ID" value="VFU01040.1"/>
    <property type="molecule type" value="Genomic_DNA"/>
</dbReference>
<organism evidence="2 3">
    <name type="scientific">Aphanomyces stellatus</name>
    <dbReference type="NCBI Taxonomy" id="120398"/>
    <lineage>
        <taxon>Eukaryota</taxon>
        <taxon>Sar</taxon>
        <taxon>Stramenopiles</taxon>
        <taxon>Oomycota</taxon>
        <taxon>Saprolegniomycetes</taxon>
        <taxon>Saprolegniales</taxon>
        <taxon>Verrucalvaceae</taxon>
        <taxon>Aphanomyces</taxon>
    </lineage>
</organism>
<dbReference type="AlphaFoldDB" id="A0A485LQC1"/>
<dbReference type="Proteomes" id="UP000332933">
    <property type="component" value="Unassembled WGS sequence"/>
</dbReference>
<reference evidence="2 3" key="1">
    <citation type="submission" date="2019-03" db="EMBL/GenBank/DDBJ databases">
        <authorList>
            <person name="Gaulin E."/>
            <person name="Dumas B."/>
        </authorList>
    </citation>
    <scope>NUCLEOTIDE SEQUENCE [LARGE SCALE GENOMIC DNA]</scope>
    <source>
        <strain evidence="2">CBS 568.67</strain>
    </source>
</reference>
<sequence>MARYIHHNLRVEVLVYTQEARQYSVPRSDDPRVPPRVQTIWTEEGTVPSETVSLPMNLLPFVHPSRHLVSCSVDCRHLATKPMLVHTVRGTKSLYTVLRIVRRGGAELRRYVYQKHKGDLTPVPVAEKQRWTDAKSAHRFDVASLDGACQLELHVPVHLDGMIDCFNIHRMGFFLHKHELFPHVPRPALAFETTAVACHVQVAFYDMAEILVCQYHARGTLALEPPAATASAAPSPPPSSVATAVQDLQVFKATFTSIADVVPWSKLHAPGIICLSVFADDNPSTSLFHVVCLHAGATDALALTARWVPGLLEYALAPQTLERRPLKGWLTLTHATTPPQLQLVFQHLTHLDRFAARLVSSTGLSTMPTT</sequence>
<evidence type="ECO:0000313" key="2">
    <source>
        <dbReference type="EMBL" id="VFU01040.1"/>
    </source>
</evidence>
<name>A0A485LQC1_9STRA</name>
<dbReference type="OrthoDB" id="167258at2759"/>
<dbReference type="EMBL" id="VJMH01007390">
    <property type="protein sequence ID" value="KAF0683543.1"/>
    <property type="molecule type" value="Genomic_DNA"/>
</dbReference>
<accession>A0A485LQC1</accession>
<keyword evidence="3" id="KW-1185">Reference proteome</keyword>
<gene>
    <name evidence="2" type="primary">Aste57867_24400</name>
    <name evidence="1" type="ORF">As57867_024324</name>
    <name evidence="2" type="ORF">ASTE57867_24400</name>
</gene>
<reference evidence="1" key="2">
    <citation type="submission" date="2019-06" db="EMBL/GenBank/DDBJ databases">
        <title>Genomics analysis of Aphanomyces spp. identifies a new class of oomycete effector associated with host adaptation.</title>
        <authorList>
            <person name="Gaulin E."/>
        </authorList>
    </citation>
    <scope>NUCLEOTIDE SEQUENCE</scope>
    <source>
        <strain evidence="1">CBS 578.67</strain>
    </source>
</reference>
<evidence type="ECO:0000313" key="1">
    <source>
        <dbReference type="EMBL" id="KAF0683543.1"/>
    </source>
</evidence>
<evidence type="ECO:0000313" key="3">
    <source>
        <dbReference type="Proteomes" id="UP000332933"/>
    </source>
</evidence>